<evidence type="ECO:0000313" key="3">
    <source>
        <dbReference type="Proteomes" id="UP000193560"/>
    </source>
</evidence>
<feature type="chain" id="PRO_5012439804" evidence="1">
    <location>
        <begin position="30"/>
        <end position="101"/>
    </location>
</feature>
<sequence length="101" mass="11752">MWISKDHAMMLLNMGTHITFLLCPPLSLSSNLPTTADSVKHLHWRTNLGLNSVPHHNVSLTFHDILTLRFDAQRYVCSWSDSTYINIYFEYQQTMPTLSKR</sequence>
<organism evidence="2 3">
    <name type="scientific">Absidia repens</name>
    <dbReference type="NCBI Taxonomy" id="90262"/>
    <lineage>
        <taxon>Eukaryota</taxon>
        <taxon>Fungi</taxon>
        <taxon>Fungi incertae sedis</taxon>
        <taxon>Mucoromycota</taxon>
        <taxon>Mucoromycotina</taxon>
        <taxon>Mucoromycetes</taxon>
        <taxon>Mucorales</taxon>
        <taxon>Cunninghamellaceae</taxon>
        <taxon>Absidia</taxon>
    </lineage>
</organism>
<proteinExistence type="predicted"/>
<protein>
    <submittedName>
        <fullName evidence="2">Uncharacterized protein</fullName>
    </submittedName>
</protein>
<accession>A0A1X2IIC8</accession>
<name>A0A1X2IIC8_9FUNG</name>
<dbReference type="Proteomes" id="UP000193560">
    <property type="component" value="Unassembled WGS sequence"/>
</dbReference>
<dbReference type="EMBL" id="MCGE01000010">
    <property type="protein sequence ID" value="ORZ17043.1"/>
    <property type="molecule type" value="Genomic_DNA"/>
</dbReference>
<feature type="signal peptide" evidence="1">
    <location>
        <begin position="1"/>
        <end position="29"/>
    </location>
</feature>
<reference evidence="2 3" key="1">
    <citation type="submission" date="2016-07" db="EMBL/GenBank/DDBJ databases">
        <title>Pervasive Adenine N6-methylation of Active Genes in Fungi.</title>
        <authorList>
            <consortium name="DOE Joint Genome Institute"/>
            <person name="Mondo S.J."/>
            <person name="Dannebaum R.O."/>
            <person name="Kuo R.C."/>
            <person name="Labutti K."/>
            <person name="Haridas S."/>
            <person name="Kuo A."/>
            <person name="Salamov A."/>
            <person name="Ahrendt S.R."/>
            <person name="Lipzen A."/>
            <person name="Sullivan W."/>
            <person name="Andreopoulos W.B."/>
            <person name="Clum A."/>
            <person name="Lindquist E."/>
            <person name="Daum C."/>
            <person name="Ramamoorthy G.K."/>
            <person name="Gryganskyi A."/>
            <person name="Culley D."/>
            <person name="Magnuson J.K."/>
            <person name="James T.Y."/>
            <person name="O'Malley M.A."/>
            <person name="Stajich J.E."/>
            <person name="Spatafora J.W."/>
            <person name="Visel A."/>
            <person name="Grigoriev I.V."/>
        </authorList>
    </citation>
    <scope>NUCLEOTIDE SEQUENCE [LARGE SCALE GENOMIC DNA]</scope>
    <source>
        <strain evidence="2 3">NRRL 1336</strain>
    </source>
</reference>
<comment type="caution">
    <text evidence="2">The sequence shown here is derived from an EMBL/GenBank/DDBJ whole genome shotgun (WGS) entry which is preliminary data.</text>
</comment>
<gene>
    <name evidence="2" type="ORF">BCR42DRAFT_25150</name>
</gene>
<evidence type="ECO:0000313" key="2">
    <source>
        <dbReference type="EMBL" id="ORZ17043.1"/>
    </source>
</evidence>
<evidence type="ECO:0000256" key="1">
    <source>
        <dbReference type="SAM" id="SignalP"/>
    </source>
</evidence>
<keyword evidence="1" id="KW-0732">Signal</keyword>
<keyword evidence="3" id="KW-1185">Reference proteome</keyword>
<dbReference type="AlphaFoldDB" id="A0A1X2IIC8"/>